<proteinExistence type="predicted"/>
<keyword evidence="3" id="KW-1185">Reference proteome</keyword>
<evidence type="ECO:0000313" key="2">
    <source>
        <dbReference type="EMBL" id="RQX15700.1"/>
    </source>
</evidence>
<sequence>MGRAGRLGGLVDLTSTGTDRPTCLRRSALLGDWAYPRRRTGEGRNGRERRPGAGARPAAGAGAGRRTTLAARSGRPGRGAAVGCGRRAAGWAVVGHATGH</sequence>
<gene>
    <name evidence="2" type="ORF">DLJ58_00165</name>
</gene>
<evidence type="ECO:0000256" key="1">
    <source>
        <dbReference type="SAM" id="MobiDB-lite"/>
    </source>
</evidence>
<name>A0A3N9XRY2_9ACTN</name>
<protein>
    <submittedName>
        <fullName evidence="2">Uncharacterized protein</fullName>
    </submittedName>
</protein>
<dbReference type="AlphaFoldDB" id="A0A3N9XRY2"/>
<feature type="compositionally biased region" description="Low complexity" evidence="1">
    <location>
        <begin position="52"/>
        <end position="75"/>
    </location>
</feature>
<comment type="caution">
    <text evidence="2">The sequence shown here is derived from an EMBL/GenBank/DDBJ whole genome shotgun (WGS) entry which is preliminary data.</text>
</comment>
<evidence type="ECO:0000313" key="3">
    <source>
        <dbReference type="Proteomes" id="UP000266889"/>
    </source>
</evidence>
<feature type="non-terminal residue" evidence="2">
    <location>
        <position position="100"/>
    </location>
</feature>
<reference evidence="2 3" key="1">
    <citation type="submission" date="2018-05" db="EMBL/GenBank/DDBJ databases">
        <title>Micromonospora from Atacama Desert.</title>
        <authorList>
            <person name="Carro L."/>
            <person name="Goodfellow M."/>
            <person name="Klenk H.-P."/>
        </authorList>
    </citation>
    <scope>NUCLEOTIDE SEQUENCE [LARGE SCALE GENOMIC DNA]</scope>
    <source>
        <strain evidence="2 3">LB32</strain>
    </source>
</reference>
<feature type="region of interest" description="Disordered" evidence="1">
    <location>
        <begin position="1"/>
        <end position="21"/>
    </location>
</feature>
<organism evidence="2 3">
    <name type="scientific">Micromonospora arida</name>
    <dbReference type="NCBI Taxonomy" id="2203715"/>
    <lineage>
        <taxon>Bacteria</taxon>
        <taxon>Bacillati</taxon>
        <taxon>Actinomycetota</taxon>
        <taxon>Actinomycetes</taxon>
        <taxon>Micromonosporales</taxon>
        <taxon>Micromonosporaceae</taxon>
        <taxon>Micromonospora</taxon>
    </lineage>
</organism>
<feature type="compositionally biased region" description="Basic and acidic residues" evidence="1">
    <location>
        <begin position="39"/>
        <end position="51"/>
    </location>
</feature>
<accession>A0A3N9XRY2</accession>
<dbReference type="EMBL" id="QGSY01000021">
    <property type="protein sequence ID" value="RQX15700.1"/>
    <property type="molecule type" value="Genomic_DNA"/>
</dbReference>
<dbReference type="Proteomes" id="UP000266889">
    <property type="component" value="Unassembled WGS sequence"/>
</dbReference>
<feature type="region of interest" description="Disordered" evidence="1">
    <location>
        <begin position="34"/>
        <end position="83"/>
    </location>
</feature>